<dbReference type="OrthoDB" id="321327at2"/>
<organism evidence="6 7">
    <name type="scientific">Oceanihabitans sediminis</name>
    <dbReference type="NCBI Taxonomy" id="1812012"/>
    <lineage>
        <taxon>Bacteria</taxon>
        <taxon>Pseudomonadati</taxon>
        <taxon>Bacteroidota</taxon>
        <taxon>Flavobacteriia</taxon>
        <taxon>Flavobacteriales</taxon>
        <taxon>Flavobacteriaceae</taxon>
        <taxon>Oceanihabitans</taxon>
    </lineage>
</organism>
<dbReference type="InterPro" id="IPR014710">
    <property type="entry name" value="RmlC-like_jellyroll"/>
</dbReference>
<evidence type="ECO:0000256" key="3">
    <source>
        <dbReference type="RuleBase" id="RU003457"/>
    </source>
</evidence>
<dbReference type="Pfam" id="PF02678">
    <property type="entry name" value="Pirin"/>
    <property type="match status" value="1"/>
</dbReference>
<feature type="domain" description="Quercetin 2,3-dioxygenase C-terminal cupin" evidence="5">
    <location>
        <begin position="150"/>
        <end position="236"/>
    </location>
</feature>
<feature type="binding site" evidence="2">
    <location>
        <position position="58"/>
    </location>
    <ligand>
        <name>Fe cation</name>
        <dbReference type="ChEBI" id="CHEBI:24875"/>
    </ligand>
</feature>
<dbReference type="SUPFAM" id="SSF51182">
    <property type="entry name" value="RmlC-like cupins"/>
    <property type="match status" value="1"/>
</dbReference>
<feature type="binding site" evidence="2">
    <location>
        <position position="105"/>
    </location>
    <ligand>
        <name>Fe cation</name>
        <dbReference type="ChEBI" id="CHEBI:24875"/>
    </ligand>
</feature>
<keyword evidence="2" id="KW-0408">Iron</keyword>
<comment type="caution">
    <text evidence="6">The sequence shown here is derived from an EMBL/GenBank/DDBJ whole genome shotgun (WGS) entry which is preliminary data.</text>
</comment>
<dbReference type="PANTHER" id="PTHR43212">
    <property type="entry name" value="QUERCETIN 2,3-DIOXYGENASE"/>
    <property type="match status" value="1"/>
</dbReference>
<comment type="similarity">
    <text evidence="1 3">Belongs to the pirin family.</text>
</comment>
<dbReference type="InterPro" id="IPR012093">
    <property type="entry name" value="Pirin"/>
</dbReference>
<keyword evidence="2" id="KW-0479">Metal-binding</keyword>
<keyword evidence="7" id="KW-1185">Reference proteome</keyword>
<evidence type="ECO:0000259" key="5">
    <source>
        <dbReference type="Pfam" id="PF17954"/>
    </source>
</evidence>
<dbReference type="InterPro" id="IPR041602">
    <property type="entry name" value="Quercetinase_C"/>
</dbReference>
<evidence type="ECO:0000256" key="2">
    <source>
        <dbReference type="PIRSR" id="PIRSR006232-1"/>
    </source>
</evidence>
<dbReference type="InterPro" id="IPR011051">
    <property type="entry name" value="RmlC_Cupin_sf"/>
</dbReference>
<proteinExistence type="inferred from homology"/>
<dbReference type="InterPro" id="IPR003829">
    <property type="entry name" value="Pirin_N_dom"/>
</dbReference>
<dbReference type="AlphaFoldDB" id="A0A368P746"/>
<evidence type="ECO:0000313" key="6">
    <source>
        <dbReference type="EMBL" id="RCU57609.1"/>
    </source>
</evidence>
<name>A0A368P746_9FLAO</name>
<dbReference type="EMBL" id="QPIG01000002">
    <property type="protein sequence ID" value="RCU57609.1"/>
    <property type="molecule type" value="Genomic_DNA"/>
</dbReference>
<reference evidence="6 7" key="1">
    <citation type="submission" date="2018-07" db="EMBL/GenBank/DDBJ databases">
        <title>Oceanihabitans testaceum sp. nov., isolated from marine sediment.</title>
        <authorList>
            <person name="Li C.-M."/>
        </authorList>
    </citation>
    <scope>NUCLEOTIDE SEQUENCE [LARGE SCALE GENOMIC DNA]</scope>
    <source>
        <strain evidence="6 7">S9-10</strain>
    </source>
</reference>
<evidence type="ECO:0000256" key="1">
    <source>
        <dbReference type="ARBA" id="ARBA00008416"/>
    </source>
</evidence>
<dbReference type="GO" id="GO:0046872">
    <property type="term" value="F:metal ion binding"/>
    <property type="evidence" value="ECO:0007669"/>
    <property type="project" value="UniProtKB-KW"/>
</dbReference>
<gene>
    <name evidence="6" type="ORF">DU428_07385</name>
</gene>
<dbReference type="RefSeq" id="WP_072349491.1">
    <property type="nucleotide sequence ID" value="NZ_JAWWDI010000013.1"/>
</dbReference>
<evidence type="ECO:0000259" key="4">
    <source>
        <dbReference type="Pfam" id="PF02678"/>
    </source>
</evidence>
<dbReference type="Gene3D" id="2.60.120.10">
    <property type="entry name" value="Jelly Rolls"/>
    <property type="match status" value="2"/>
</dbReference>
<comment type="cofactor">
    <cofactor evidence="2">
        <name>Fe cation</name>
        <dbReference type="ChEBI" id="CHEBI:24875"/>
    </cofactor>
    <text evidence="2">Binds 1 Fe cation per subunit.</text>
</comment>
<sequence length="239" mass="27278">MKTIIHRADSRGFANHGWLQANHSFSFANYFDKDKVHFGVLRVLNDDIIAPKMGFGTHPHDNMEIITIPLSGVLKHRDNMHEEWQEVLAGEVQVMSAGTGVEHSEINGSDDKHLSLFQIWIIPNKQNVSPRYDQNRFDTKERKNKLQTLVSSIDEDLEGSLKIHQDALISRIDLSKDKSFTYTLKSENHAVYVMNIYGEIEINAETLYTRDALGISETEGFEIKSKEDSEILLIEVPLL</sequence>
<evidence type="ECO:0000313" key="7">
    <source>
        <dbReference type="Proteomes" id="UP000252249"/>
    </source>
</evidence>
<dbReference type="PIRSF" id="PIRSF006232">
    <property type="entry name" value="Pirin"/>
    <property type="match status" value="1"/>
</dbReference>
<dbReference type="PANTHER" id="PTHR43212:SF3">
    <property type="entry name" value="QUERCETIN 2,3-DIOXYGENASE"/>
    <property type="match status" value="1"/>
</dbReference>
<dbReference type="CDD" id="cd02910">
    <property type="entry name" value="cupin_Yhhw_N"/>
    <property type="match status" value="1"/>
</dbReference>
<protein>
    <submittedName>
        <fullName evidence="6">Pirin family protein</fullName>
    </submittedName>
</protein>
<accession>A0A368P746</accession>
<feature type="binding site" evidence="2">
    <location>
        <position position="103"/>
    </location>
    <ligand>
        <name>Fe cation</name>
        <dbReference type="ChEBI" id="CHEBI:24875"/>
    </ligand>
</feature>
<dbReference type="Pfam" id="PF17954">
    <property type="entry name" value="Pirin_C_2"/>
    <property type="match status" value="1"/>
</dbReference>
<feature type="domain" description="Pirin N-terminal" evidence="4">
    <location>
        <begin position="11"/>
        <end position="121"/>
    </location>
</feature>
<feature type="binding site" evidence="2">
    <location>
        <position position="60"/>
    </location>
    <ligand>
        <name>Fe cation</name>
        <dbReference type="ChEBI" id="CHEBI:24875"/>
    </ligand>
</feature>
<dbReference type="Proteomes" id="UP000252249">
    <property type="component" value="Unassembled WGS sequence"/>
</dbReference>